<evidence type="ECO:0000256" key="5">
    <source>
        <dbReference type="ARBA" id="ARBA00023136"/>
    </source>
</evidence>
<comment type="subcellular location">
    <subcellularLocation>
        <location evidence="1">Endomembrane system</location>
        <topology evidence="1">Multi-pass membrane protein</topology>
    </subcellularLocation>
</comment>
<evidence type="ECO:0000313" key="7">
    <source>
        <dbReference type="EMBL" id="OAD03364.1"/>
    </source>
</evidence>
<accession>A0A168LCG4</accession>
<proteinExistence type="predicted"/>
<protein>
    <recommendedName>
        <fullName evidence="9">Major facilitator superfamily (MFS) profile domain-containing protein</fullName>
    </recommendedName>
</protein>
<comment type="caution">
    <text evidence="7">The sequence shown here is derived from an EMBL/GenBank/DDBJ whole genome shotgun (WGS) entry which is preliminary data.</text>
</comment>
<keyword evidence="3 6" id="KW-0812">Transmembrane</keyword>
<evidence type="ECO:0000256" key="2">
    <source>
        <dbReference type="ARBA" id="ARBA00022448"/>
    </source>
</evidence>
<keyword evidence="4 6" id="KW-1133">Transmembrane helix</keyword>
<dbReference type="VEuPathDB" id="FungiDB:MUCCIDRAFT_81355"/>
<dbReference type="OrthoDB" id="2278357at2759"/>
<evidence type="ECO:0000256" key="4">
    <source>
        <dbReference type="ARBA" id="ARBA00022989"/>
    </source>
</evidence>
<feature type="transmembrane region" description="Helical" evidence="6">
    <location>
        <begin position="40"/>
        <end position="61"/>
    </location>
</feature>
<dbReference type="EMBL" id="AMYB01000004">
    <property type="protein sequence ID" value="OAD03364.1"/>
    <property type="molecule type" value="Genomic_DNA"/>
</dbReference>
<evidence type="ECO:0000313" key="8">
    <source>
        <dbReference type="Proteomes" id="UP000077051"/>
    </source>
</evidence>
<gene>
    <name evidence="7" type="ORF">MUCCIDRAFT_81355</name>
</gene>
<dbReference type="AlphaFoldDB" id="A0A168LCG4"/>
<dbReference type="PANTHER" id="PTHR23501">
    <property type="entry name" value="MAJOR FACILITATOR SUPERFAMILY"/>
    <property type="match status" value="1"/>
</dbReference>
<keyword evidence="5 6" id="KW-0472">Membrane</keyword>
<evidence type="ECO:0000256" key="6">
    <source>
        <dbReference type="SAM" id="Phobius"/>
    </source>
</evidence>
<sequence>MAILIGQFAGGAVNNAIIYFIPLHFQIVKGDTAVESALELLSFFITAVLGGLLSGIVIRVFKNVFVVVGQAAAPLEDLTIATAHGQFARLLGGAFGVNLAAVIFKFYSNSSLANVTKEWHYEVSLKNLDLLKTMPDIMKRKVRIVCLDALNKIYLMGMYKLL</sequence>
<dbReference type="Proteomes" id="UP000077051">
    <property type="component" value="Unassembled WGS sequence"/>
</dbReference>
<evidence type="ECO:0000256" key="1">
    <source>
        <dbReference type="ARBA" id="ARBA00004127"/>
    </source>
</evidence>
<keyword evidence="2" id="KW-0813">Transport</keyword>
<dbReference type="GO" id="GO:0022857">
    <property type="term" value="F:transmembrane transporter activity"/>
    <property type="evidence" value="ECO:0007669"/>
    <property type="project" value="TreeGrafter"/>
</dbReference>
<dbReference type="SUPFAM" id="SSF103473">
    <property type="entry name" value="MFS general substrate transporter"/>
    <property type="match status" value="1"/>
</dbReference>
<dbReference type="InterPro" id="IPR036259">
    <property type="entry name" value="MFS_trans_sf"/>
</dbReference>
<dbReference type="GO" id="GO:0012505">
    <property type="term" value="C:endomembrane system"/>
    <property type="evidence" value="ECO:0007669"/>
    <property type="project" value="UniProtKB-SubCell"/>
</dbReference>
<evidence type="ECO:0000256" key="3">
    <source>
        <dbReference type="ARBA" id="ARBA00022692"/>
    </source>
</evidence>
<name>A0A168LCG4_MUCCL</name>
<organism evidence="7 8">
    <name type="scientific">Mucor lusitanicus CBS 277.49</name>
    <dbReference type="NCBI Taxonomy" id="747725"/>
    <lineage>
        <taxon>Eukaryota</taxon>
        <taxon>Fungi</taxon>
        <taxon>Fungi incertae sedis</taxon>
        <taxon>Mucoromycota</taxon>
        <taxon>Mucoromycotina</taxon>
        <taxon>Mucoromycetes</taxon>
        <taxon>Mucorales</taxon>
        <taxon>Mucorineae</taxon>
        <taxon>Mucoraceae</taxon>
        <taxon>Mucor</taxon>
    </lineage>
</organism>
<evidence type="ECO:0008006" key="9">
    <source>
        <dbReference type="Google" id="ProtNLM"/>
    </source>
</evidence>
<reference evidence="7 8" key="1">
    <citation type="submission" date="2015-06" db="EMBL/GenBank/DDBJ databases">
        <title>Expansion of signal transduction pathways in fungi by whole-genome duplication.</title>
        <authorList>
            <consortium name="DOE Joint Genome Institute"/>
            <person name="Corrochano L.M."/>
            <person name="Kuo A."/>
            <person name="Marcet-Houben M."/>
            <person name="Polaino S."/>
            <person name="Salamov A."/>
            <person name="Villalobos J.M."/>
            <person name="Alvarez M.I."/>
            <person name="Avalos J."/>
            <person name="Benito E.P."/>
            <person name="Benoit I."/>
            <person name="Burger G."/>
            <person name="Camino L.P."/>
            <person name="Canovas D."/>
            <person name="Cerda-Olmedo E."/>
            <person name="Cheng J.-F."/>
            <person name="Dominguez A."/>
            <person name="Elias M."/>
            <person name="Eslava A.P."/>
            <person name="Glaser F."/>
            <person name="Grimwood J."/>
            <person name="Gutierrez G."/>
            <person name="Heitman J."/>
            <person name="Henrissat B."/>
            <person name="Iturriaga E.A."/>
            <person name="Lang B.F."/>
            <person name="Lavin J.L."/>
            <person name="Lee S."/>
            <person name="Li W."/>
            <person name="Lindquist E."/>
            <person name="Lopez-Garcia S."/>
            <person name="Luque E.M."/>
            <person name="Marcos A.T."/>
            <person name="Martin J."/>
            <person name="Mccluskey K."/>
            <person name="Medina H.R."/>
            <person name="Miralles-Duran A."/>
            <person name="Miyazaki A."/>
            <person name="Munoz-Torres E."/>
            <person name="Oguiza J.A."/>
            <person name="Ohm R."/>
            <person name="Olmedo M."/>
            <person name="Orejas M."/>
            <person name="Ortiz-Castellanos L."/>
            <person name="Pisabarro A.G."/>
            <person name="Rodriguez-Romero J."/>
            <person name="Ruiz-Herrera J."/>
            <person name="Ruiz-Vazquez R."/>
            <person name="Sanz C."/>
            <person name="Schackwitz W."/>
            <person name="Schmutz J."/>
            <person name="Shahriari M."/>
            <person name="Shelest E."/>
            <person name="Silva-Franco F."/>
            <person name="Soanes D."/>
            <person name="Syed K."/>
            <person name="Tagua V.G."/>
            <person name="Talbot N.J."/>
            <person name="Thon M."/>
            <person name="De Vries R.P."/>
            <person name="Wiebenga A."/>
            <person name="Yadav J.S."/>
            <person name="Braun E.L."/>
            <person name="Baker S."/>
            <person name="Garre V."/>
            <person name="Horwitz B."/>
            <person name="Torres-Martinez S."/>
            <person name="Idnurm A."/>
            <person name="Herrera-Estrella A."/>
            <person name="Gabaldon T."/>
            <person name="Grigoriev I.V."/>
        </authorList>
    </citation>
    <scope>NUCLEOTIDE SEQUENCE [LARGE SCALE GENOMIC DNA]</scope>
    <source>
        <strain evidence="7 8">CBS 277.49</strain>
    </source>
</reference>
<keyword evidence="8" id="KW-1185">Reference proteome</keyword>
<dbReference type="GO" id="GO:0005886">
    <property type="term" value="C:plasma membrane"/>
    <property type="evidence" value="ECO:0007669"/>
    <property type="project" value="TreeGrafter"/>
</dbReference>
<dbReference type="PANTHER" id="PTHR23501:SF191">
    <property type="entry name" value="VACUOLAR BASIC AMINO ACID TRANSPORTER 4"/>
    <property type="match status" value="1"/>
</dbReference>